<proteinExistence type="predicted"/>
<dbReference type="OrthoDB" id="464564at2"/>
<comment type="caution">
    <text evidence="2">The sequence shown here is derived from an EMBL/GenBank/DDBJ whole genome shotgun (WGS) entry which is preliminary data.</text>
</comment>
<reference evidence="2 3" key="1">
    <citation type="submission" date="2016-11" db="EMBL/GenBank/DDBJ databases">
        <title>Draft Genome Sequences of Nine Cyanobacterial Strains from Diverse Habitats.</title>
        <authorList>
            <person name="Zhu T."/>
            <person name="Hou S."/>
            <person name="Lu X."/>
            <person name="Hess W.R."/>
        </authorList>
    </citation>
    <scope>NUCLEOTIDE SEQUENCE [LARGE SCALE GENOMIC DNA]</scope>
    <source>
        <strain evidence="2 3">5.2 s.c.1</strain>
    </source>
</reference>
<evidence type="ECO:0000313" key="2">
    <source>
        <dbReference type="EMBL" id="OKH21775.1"/>
    </source>
</evidence>
<keyword evidence="1" id="KW-0732">Signal</keyword>
<dbReference type="EMBL" id="MRCC01000024">
    <property type="protein sequence ID" value="OKH21775.1"/>
    <property type="molecule type" value="Genomic_DNA"/>
</dbReference>
<feature type="chain" id="PRO_5013318810" evidence="1">
    <location>
        <begin position="25"/>
        <end position="126"/>
    </location>
</feature>
<sequence length="126" mass="12901">MKRIKEILAASALVVLAAPPPVNAQLIPQPWVSVGGREGDVTFSVGARAFDLGVELGRGPDGASGVDVLKFLSLPVISPYVGIGLYSEDQGIALSGGLQVNTASNLVVGVGYNSVRGVNGQVGIRF</sequence>
<evidence type="ECO:0000256" key="1">
    <source>
        <dbReference type="SAM" id="SignalP"/>
    </source>
</evidence>
<keyword evidence="3" id="KW-1185">Reference proteome</keyword>
<protein>
    <submittedName>
        <fullName evidence="2">Uncharacterized protein</fullName>
    </submittedName>
</protein>
<evidence type="ECO:0000313" key="3">
    <source>
        <dbReference type="Proteomes" id="UP000185984"/>
    </source>
</evidence>
<dbReference type="AlphaFoldDB" id="A0A1U7HE05"/>
<dbReference type="STRING" id="247279.NIES1031_21195"/>
<accession>A0A1U7HE05</accession>
<gene>
    <name evidence="2" type="ORF">NIES1031_21195</name>
</gene>
<dbReference type="RefSeq" id="WP_073551433.1">
    <property type="nucleotide sequence ID" value="NZ_CAWMVK010000017.1"/>
</dbReference>
<feature type="signal peptide" evidence="1">
    <location>
        <begin position="1"/>
        <end position="24"/>
    </location>
</feature>
<dbReference type="Proteomes" id="UP000185984">
    <property type="component" value="Unassembled WGS sequence"/>
</dbReference>
<organism evidence="2 3">
    <name type="scientific">Chroogloeocystis siderophila 5.2 s.c.1</name>
    <dbReference type="NCBI Taxonomy" id="247279"/>
    <lineage>
        <taxon>Bacteria</taxon>
        <taxon>Bacillati</taxon>
        <taxon>Cyanobacteriota</taxon>
        <taxon>Cyanophyceae</taxon>
        <taxon>Oscillatoriophycideae</taxon>
        <taxon>Chroococcales</taxon>
        <taxon>Chroococcaceae</taxon>
        <taxon>Chroogloeocystis</taxon>
    </lineage>
</organism>
<name>A0A1U7HE05_9CHRO</name>